<evidence type="ECO:0000313" key="3">
    <source>
        <dbReference type="Proteomes" id="UP000196218"/>
    </source>
</evidence>
<organism evidence="2 3">
    <name type="scientific">Burkholderia multivorans</name>
    <dbReference type="NCBI Taxonomy" id="87883"/>
    <lineage>
        <taxon>Bacteria</taxon>
        <taxon>Pseudomonadati</taxon>
        <taxon>Pseudomonadota</taxon>
        <taxon>Betaproteobacteria</taxon>
        <taxon>Burkholderiales</taxon>
        <taxon>Burkholderiaceae</taxon>
        <taxon>Burkholderia</taxon>
        <taxon>Burkholderia cepacia complex</taxon>
    </lineage>
</organism>
<evidence type="ECO:0000256" key="1">
    <source>
        <dbReference type="SAM" id="MobiDB-lite"/>
    </source>
</evidence>
<accession>A0ABD7LA47</accession>
<sequence length="165" mass="17818">MVDESVEVCRNRIGGKPGAPRIGFISIRYIVAFAARSDPLEHRSIRPAHRSGGHRTVEIVNDTLYHFGFQAGRTDNARQRRAMHGEQIAEEAGEAGGGRVGNRAAARGRMPGGRPPRDGLHRSGGGAARTPAYGAKNTSVRFVKLPEFVCTNSGWNDEEGSTSRP</sequence>
<name>A0ABD7LA47_9BURK</name>
<protein>
    <submittedName>
        <fullName evidence="2">Uncharacterized protein</fullName>
    </submittedName>
</protein>
<comment type="caution">
    <text evidence="2">The sequence shown here is derived from an EMBL/GenBank/DDBJ whole genome shotgun (WGS) entry which is preliminary data.</text>
</comment>
<reference evidence="2 3" key="1">
    <citation type="submission" date="2016-04" db="EMBL/GenBank/DDBJ databases">
        <authorList>
            <person name="Peeters C."/>
        </authorList>
    </citation>
    <scope>NUCLEOTIDE SEQUENCE [LARGE SCALE GENOMIC DNA]</scope>
    <source>
        <strain evidence="2">LMG 29311</strain>
    </source>
</reference>
<dbReference type="EMBL" id="FKJW01000005">
    <property type="protein sequence ID" value="SAK00152.1"/>
    <property type="molecule type" value="Genomic_DNA"/>
</dbReference>
<gene>
    <name evidence="2" type="ORF">UA18_04508</name>
</gene>
<dbReference type="AlphaFoldDB" id="A0ABD7LA47"/>
<proteinExistence type="predicted"/>
<feature type="region of interest" description="Disordered" evidence="1">
    <location>
        <begin position="107"/>
        <end position="132"/>
    </location>
</feature>
<dbReference type="Proteomes" id="UP000196218">
    <property type="component" value="Unassembled WGS sequence"/>
</dbReference>
<evidence type="ECO:0000313" key="2">
    <source>
        <dbReference type="EMBL" id="SAK00152.1"/>
    </source>
</evidence>